<reference evidence="2" key="1">
    <citation type="journal article" date="2020" name="Stud. Mycol.">
        <title>101 Dothideomycetes genomes: a test case for predicting lifestyles and emergence of pathogens.</title>
        <authorList>
            <person name="Haridas S."/>
            <person name="Albert R."/>
            <person name="Binder M."/>
            <person name="Bloem J."/>
            <person name="Labutti K."/>
            <person name="Salamov A."/>
            <person name="Andreopoulos B."/>
            <person name="Baker S."/>
            <person name="Barry K."/>
            <person name="Bills G."/>
            <person name="Bluhm B."/>
            <person name="Cannon C."/>
            <person name="Castanera R."/>
            <person name="Culley D."/>
            <person name="Daum C."/>
            <person name="Ezra D."/>
            <person name="Gonzalez J."/>
            <person name="Henrissat B."/>
            <person name="Kuo A."/>
            <person name="Liang C."/>
            <person name="Lipzen A."/>
            <person name="Lutzoni F."/>
            <person name="Magnuson J."/>
            <person name="Mondo S."/>
            <person name="Nolan M."/>
            <person name="Ohm R."/>
            <person name="Pangilinan J."/>
            <person name="Park H.-J."/>
            <person name="Ramirez L."/>
            <person name="Alfaro M."/>
            <person name="Sun H."/>
            <person name="Tritt A."/>
            <person name="Yoshinaga Y."/>
            <person name="Zwiers L.-H."/>
            <person name="Turgeon B."/>
            <person name="Goodwin S."/>
            <person name="Spatafora J."/>
            <person name="Crous P."/>
            <person name="Grigoriev I."/>
        </authorList>
    </citation>
    <scope>NUCLEOTIDE SEQUENCE</scope>
    <source>
        <strain evidence="2">CBS 627.86</strain>
    </source>
</reference>
<name>A0A6A5ZV61_9PLEO</name>
<feature type="non-terminal residue" evidence="2">
    <location>
        <position position="1"/>
    </location>
</feature>
<keyword evidence="3" id="KW-1185">Reference proteome</keyword>
<dbReference type="Gene3D" id="3.30.710.10">
    <property type="entry name" value="Potassium Channel Kv1.1, Chain A"/>
    <property type="match status" value="1"/>
</dbReference>
<dbReference type="SUPFAM" id="SSF54695">
    <property type="entry name" value="POZ domain"/>
    <property type="match status" value="1"/>
</dbReference>
<dbReference type="PANTHER" id="PTHR47843:SF2">
    <property type="entry name" value="BTB DOMAIN-CONTAINING PROTEIN"/>
    <property type="match status" value="1"/>
</dbReference>
<evidence type="ECO:0000313" key="2">
    <source>
        <dbReference type="EMBL" id="KAF2122121.1"/>
    </source>
</evidence>
<evidence type="ECO:0000259" key="1">
    <source>
        <dbReference type="PROSITE" id="PS50097"/>
    </source>
</evidence>
<sequence length="185" mass="20984">FDRSSLVNVIVGAGEAQKEFVAYGPIISARSEFFRRALNGKWEEAETRVVKLPEDDPETFRLWLNFVYTNNLATNGEDGKAYEEMSIEEAMAVRGAEYIRLSKLYVLAEKLQDCAVKNAVLTAIWDLSEEGRTCGSDGKWVIPWTQEIGILYEGTPQNDSIRRLVVDLWSAVSTESMIKYYENLP</sequence>
<dbReference type="InterPro" id="IPR011333">
    <property type="entry name" value="SKP1/BTB/POZ_sf"/>
</dbReference>
<dbReference type="PANTHER" id="PTHR47843">
    <property type="entry name" value="BTB DOMAIN-CONTAINING PROTEIN-RELATED"/>
    <property type="match status" value="1"/>
</dbReference>
<dbReference type="AlphaFoldDB" id="A0A6A5ZV61"/>
<dbReference type="EMBL" id="ML977311">
    <property type="protein sequence ID" value="KAF2122121.1"/>
    <property type="molecule type" value="Genomic_DNA"/>
</dbReference>
<dbReference type="Proteomes" id="UP000799770">
    <property type="component" value="Unassembled WGS sequence"/>
</dbReference>
<dbReference type="InterPro" id="IPR000210">
    <property type="entry name" value="BTB/POZ_dom"/>
</dbReference>
<feature type="domain" description="BTB" evidence="1">
    <location>
        <begin position="7"/>
        <end position="76"/>
    </location>
</feature>
<proteinExistence type="predicted"/>
<dbReference type="CDD" id="cd18186">
    <property type="entry name" value="BTB_POZ_ZBTB_KLHL-like"/>
    <property type="match status" value="1"/>
</dbReference>
<accession>A0A6A5ZV61</accession>
<dbReference type="OrthoDB" id="1022638at2759"/>
<protein>
    <recommendedName>
        <fullName evidence="1">BTB domain-containing protein</fullName>
    </recommendedName>
</protein>
<dbReference type="Pfam" id="PF00651">
    <property type="entry name" value="BTB"/>
    <property type="match status" value="1"/>
</dbReference>
<dbReference type="PROSITE" id="PS50097">
    <property type="entry name" value="BTB"/>
    <property type="match status" value="1"/>
</dbReference>
<evidence type="ECO:0000313" key="3">
    <source>
        <dbReference type="Proteomes" id="UP000799770"/>
    </source>
</evidence>
<gene>
    <name evidence="2" type="ORF">BDV96DRAFT_461964</name>
</gene>
<feature type="non-terminal residue" evidence="2">
    <location>
        <position position="185"/>
    </location>
</feature>
<organism evidence="2 3">
    <name type="scientific">Lophiotrema nucula</name>
    <dbReference type="NCBI Taxonomy" id="690887"/>
    <lineage>
        <taxon>Eukaryota</taxon>
        <taxon>Fungi</taxon>
        <taxon>Dikarya</taxon>
        <taxon>Ascomycota</taxon>
        <taxon>Pezizomycotina</taxon>
        <taxon>Dothideomycetes</taxon>
        <taxon>Pleosporomycetidae</taxon>
        <taxon>Pleosporales</taxon>
        <taxon>Lophiotremataceae</taxon>
        <taxon>Lophiotrema</taxon>
    </lineage>
</organism>